<dbReference type="KEGG" id="nah:F5544_42940"/>
<dbReference type="EMBL" id="CP046172">
    <property type="protein sequence ID" value="QIS16396.1"/>
    <property type="molecule type" value="Genomic_DNA"/>
</dbReference>
<evidence type="ECO:0008006" key="3">
    <source>
        <dbReference type="Google" id="ProtNLM"/>
    </source>
</evidence>
<protein>
    <recommendedName>
        <fullName evidence="3">Type II toxin-antitoxin system RelE/ParE family toxin</fullName>
    </recommendedName>
</protein>
<organism evidence="1 2">
    <name type="scientific">Nocardia arthritidis</name>
    <dbReference type="NCBI Taxonomy" id="228602"/>
    <lineage>
        <taxon>Bacteria</taxon>
        <taxon>Bacillati</taxon>
        <taxon>Actinomycetota</taxon>
        <taxon>Actinomycetes</taxon>
        <taxon>Mycobacteriales</taxon>
        <taxon>Nocardiaceae</taxon>
        <taxon>Nocardia</taxon>
    </lineage>
</organism>
<evidence type="ECO:0000313" key="2">
    <source>
        <dbReference type="Proteomes" id="UP000503540"/>
    </source>
</evidence>
<name>A0A6G9YTQ6_9NOCA</name>
<proteinExistence type="predicted"/>
<reference evidence="1 2" key="1">
    <citation type="journal article" date="2019" name="ACS Chem. Biol.">
        <title>Identification and Mobilization of a Cryptic Antibiotic Biosynthesis Gene Locus from a Human-Pathogenic Nocardia Isolate.</title>
        <authorList>
            <person name="Herisse M."/>
            <person name="Ishida K."/>
            <person name="Porter J.L."/>
            <person name="Howden B."/>
            <person name="Hertweck C."/>
            <person name="Stinear T.P."/>
            <person name="Pidot S.J."/>
        </authorList>
    </citation>
    <scope>NUCLEOTIDE SEQUENCE [LARGE SCALE GENOMIC DNA]</scope>
    <source>
        <strain evidence="1 2">AUSMDU00012717</strain>
    </source>
</reference>
<evidence type="ECO:0000313" key="1">
    <source>
        <dbReference type="EMBL" id="QIS16396.1"/>
    </source>
</evidence>
<dbReference type="Proteomes" id="UP000503540">
    <property type="component" value="Chromosome"/>
</dbReference>
<accession>A0A6G9YTQ6</accession>
<sequence>MTKRREVARPLKRTEYEIVFITNEAQKGWTDCLAAARNAMVEAWEALTRAPVTTSARLYPLRGELRYGTYQGQTYERYQYKFTDGGRLWYFVEHAQKGDKTAGRVLLERCLPGHPKETE</sequence>
<gene>
    <name evidence="1" type="ORF">F5544_42940</name>
</gene>
<keyword evidence="2" id="KW-1185">Reference proteome</keyword>
<dbReference type="AlphaFoldDB" id="A0A6G9YTQ6"/>
<dbReference type="RefSeq" id="WP_167478487.1">
    <property type="nucleotide sequence ID" value="NZ_CP046172.1"/>
</dbReference>